<dbReference type="CDD" id="cd05311">
    <property type="entry name" value="NAD_bind_2_malic_enz"/>
    <property type="match status" value="1"/>
</dbReference>
<dbReference type="Gene3D" id="3.40.50.10950">
    <property type="match status" value="1"/>
</dbReference>
<evidence type="ECO:0000256" key="5">
    <source>
        <dbReference type="ARBA" id="ARBA00022723"/>
    </source>
</evidence>
<feature type="binding site" evidence="10">
    <location>
        <position position="286"/>
    </location>
    <ligand>
        <name>a divalent metal cation</name>
        <dbReference type="ChEBI" id="CHEBI:60240"/>
    </ligand>
</feature>
<dbReference type="EMBL" id="MNQU01000235">
    <property type="protein sequence ID" value="OKZ32247.1"/>
    <property type="molecule type" value="Genomic_DNA"/>
</dbReference>
<dbReference type="InterPro" id="IPR012188">
    <property type="entry name" value="ME_PTA"/>
</dbReference>
<dbReference type="InterPro" id="IPR042112">
    <property type="entry name" value="P_AcTrfase_dom2"/>
</dbReference>
<evidence type="ECO:0000256" key="1">
    <source>
        <dbReference type="ARBA" id="ARBA00001936"/>
    </source>
</evidence>
<dbReference type="SUPFAM" id="SSF51735">
    <property type="entry name" value="NAD(P)-binding Rossmann-fold domains"/>
    <property type="match status" value="1"/>
</dbReference>
<dbReference type="PANTHER" id="PTHR43237:SF4">
    <property type="entry name" value="NADP-DEPENDENT MALIC ENZYME"/>
    <property type="match status" value="1"/>
</dbReference>
<dbReference type="Pfam" id="PF01515">
    <property type="entry name" value="PTA_PTB"/>
    <property type="match status" value="1"/>
</dbReference>
<dbReference type="InterPro" id="IPR045213">
    <property type="entry name" value="Malic_NAD-bd_bact_type"/>
</dbReference>
<comment type="similarity">
    <text evidence="3">In the N-terminal section; belongs to the malic enzymes family.</text>
</comment>
<evidence type="ECO:0000256" key="2">
    <source>
        <dbReference type="ARBA" id="ARBA00001946"/>
    </source>
</evidence>
<dbReference type="SUPFAM" id="SSF53659">
    <property type="entry name" value="Isocitrate/Isopropylmalate dehydrogenase-like"/>
    <property type="match status" value="1"/>
</dbReference>
<dbReference type="GO" id="GO:0006108">
    <property type="term" value="P:malate metabolic process"/>
    <property type="evidence" value="ECO:0007669"/>
    <property type="project" value="InterPro"/>
</dbReference>
<accession>A0A1Q6I139</accession>
<gene>
    <name evidence="13" type="ORF">BHV79_11235</name>
</gene>
<feature type="binding site" evidence="9">
    <location>
        <position position="136"/>
    </location>
    <ligand>
        <name>a divalent metal cation</name>
        <dbReference type="ChEBI" id="CHEBI:60240"/>
    </ligand>
</feature>
<feature type="binding site" evidence="10">
    <location>
        <begin position="76"/>
        <end position="83"/>
    </location>
    <ligand>
        <name>NADP(+)</name>
        <dbReference type="ChEBI" id="CHEBI:58349"/>
    </ligand>
</feature>
<feature type="binding site" evidence="9">
    <location>
        <position position="137"/>
    </location>
    <ligand>
        <name>a divalent metal cation</name>
        <dbReference type="ChEBI" id="CHEBI:60240"/>
    </ligand>
</feature>
<feature type="domain" description="Malic enzyme NAD-binding" evidence="11">
    <location>
        <begin position="163"/>
        <end position="399"/>
    </location>
</feature>
<dbReference type="PROSITE" id="PS00331">
    <property type="entry name" value="MALIC_ENZYMES"/>
    <property type="match status" value="1"/>
</dbReference>
<protein>
    <submittedName>
        <fullName evidence="13">NADP-dependent malic enzyme</fullName>
    </submittedName>
</protein>
<evidence type="ECO:0000259" key="11">
    <source>
        <dbReference type="SMART" id="SM00919"/>
    </source>
</evidence>
<evidence type="ECO:0000256" key="10">
    <source>
        <dbReference type="PIRSR" id="PIRSR036684-3"/>
    </source>
</evidence>
<evidence type="ECO:0000256" key="6">
    <source>
        <dbReference type="ARBA" id="ARBA00023002"/>
    </source>
</evidence>
<dbReference type="Pfam" id="PF03949">
    <property type="entry name" value="Malic_M"/>
    <property type="match status" value="1"/>
</dbReference>
<dbReference type="Pfam" id="PF00390">
    <property type="entry name" value="malic"/>
    <property type="match status" value="1"/>
</dbReference>
<dbReference type="InterPro" id="IPR042113">
    <property type="entry name" value="P_AcTrfase_dom1"/>
</dbReference>
<dbReference type="InterPro" id="IPR036291">
    <property type="entry name" value="NAD(P)-bd_dom_sf"/>
</dbReference>
<dbReference type="GO" id="GO:0046872">
    <property type="term" value="F:metal ion binding"/>
    <property type="evidence" value="ECO:0007669"/>
    <property type="project" value="UniProtKB-KW"/>
</dbReference>
<dbReference type="FunFam" id="3.40.50.720:FF:000095">
    <property type="entry name" value="NADP-dependent malic enzyme"/>
    <property type="match status" value="1"/>
</dbReference>
<dbReference type="GO" id="GO:0016616">
    <property type="term" value="F:oxidoreductase activity, acting on the CH-OH group of donors, NAD or NADP as acceptor"/>
    <property type="evidence" value="ECO:0007669"/>
    <property type="project" value="InterPro"/>
</dbReference>
<feature type="domain" description="Malic enzyme N-terminal" evidence="12">
    <location>
        <begin position="18"/>
        <end position="151"/>
    </location>
</feature>
<comment type="similarity">
    <text evidence="4">In the C-terminal section; belongs to the phosphate acetyltransferase and butyryltransferase family.</text>
</comment>
<proteinExistence type="inferred from homology"/>
<evidence type="ECO:0000259" key="12">
    <source>
        <dbReference type="SMART" id="SM01274"/>
    </source>
</evidence>
<name>A0A1Q6I139_BACUN</name>
<dbReference type="GO" id="GO:0016746">
    <property type="term" value="F:acyltransferase activity"/>
    <property type="evidence" value="ECO:0007669"/>
    <property type="project" value="InterPro"/>
</dbReference>
<dbReference type="InterPro" id="IPR037062">
    <property type="entry name" value="Malic_N_dom_sf"/>
</dbReference>
<evidence type="ECO:0000256" key="8">
    <source>
        <dbReference type="PIRSR" id="PIRSR036684-1"/>
    </source>
</evidence>
<reference evidence="13 14" key="1">
    <citation type="journal article" date="2016" name="Nat. Biotechnol.">
        <title>Measurement of bacterial replication rates in microbial communities.</title>
        <authorList>
            <person name="Brown C.T."/>
            <person name="Olm M.R."/>
            <person name="Thomas B.C."/>
            <person name="Banfield J.F."/>
        </authorList>
    </citation>
    <scope>NUCLEOTIDE SEQUENCE [LARGE SCALE GENOMIC DNA]</scope>
    <source>
        <strain evidence="13">45_41</strain>
    </source>
</reference>
<dbReference type="GO" id="GO:0051287">
    <property type="term" value="F:NAD binding"/>
    <property type="evidence" value="ECO:0007669"/>
    <property type="project" value="InterPro"/>
</dbReference>
<keyword evidence="7" id="KW-0511">Multifunctional enzyme</keyword>
<dbReference type="SMART" id="SM01274">
    <property type="entry name" value="malic"/>
    <property type="match status" value="1"/>
</dbReference>
<evidence type="ECO:0000256" key="7">
    <source>
        <dbReference type="ARBA" id="ARBA00023268"/>
    </source>
</evidence>
<comment type="cofactor">
    <cofactor evidence="2">
        <name>Mg(2+)</name>
        <dbReference type="ChEBI" id="CHEBI:18420"/>
    </cofactor>
</comment>
<dbReference type="Gene3D" id="3.40.50.10380">
    <property type="entry name" value="Malic enzyme, N-terminal domain"/>
    <property type="match status" value="1"/>
</dbReference>
<feature type="binding site" evidence="10">
    <location>
        <position position="162"/>
    </location>
    <ligand>
        <name>a divalent metal cation</name>
        <dbReference type="ChEBI" id="CHEBI:60240"/>
    </ligand>
</feature>
<keyword evidence="6" id="KW-0560">Oxidoreductase</keyword>
<evidence type="ECO:0000256" key="9">
    <source>
        <dbReference type="PIRSR" id="PIRSR036684-2"/>
    </source>
</evidence>
<sequence length="767" mass="84181">MSNNLKEAALDYHRYPRPGKTEVVPTKPYSSQNDLALAYSPGVAFPCLEIEQHPQDAYEYTNKGNLVAVISNGTAVLGLGDIGALAGKPVMEGKGLLFKIFAGIDCFDIEVNEKDPEKFIQVVKAIAPTFGGINLEDIKAPECFEIERRLKEECNIPVMHDDQHGTAIISAAGLLNALELQNKKIGEIRLVVNGAGAAAVSCTRLYVALGVNPANIVMCDSKGVINRKRPNLSPQKAEFATDRDIDTLAEAMVGADVFLGLSVKDVVTTEMVQSMAERPIVFALANPDPEISYDKAIASRPDLIFATGRSDYPNQINNVLGFPYIFRGALDSGATQINEEMKLAAVRAIAELAKQPVPSVVNAAYGMTNLKFGRDYILPKPLDPRLLTTVAPAVARGAMESGVARRPITNWEEYDVKLRSLMGVDNQLSRRFTDAAKANPKRVIFSEGNTDSMLRAASTAMRIGICTPILLGNEEMIEKRAKRLGISLEGIEIVNPRHDREADRRHEFALKLAQKRQRQGVTYPEALENMFDRNYFGMMMVEERLADAIICGTYSSNPLPGEIAKEVIGIRPCYKHFASLHIVDTQKGILFIADTAINQATDEDTLFDIARLARNSVEFFSHDPNIAMISFSNFGSSSMPESVKVHNVVDRMQAMYPELPIDGEMTLNYALNQELRDATFPFTRLKGKKVNTLVFPNLSAASTAYRMLLEMGVGEAIGPIQMGLNKPVHFINVDTPVRDIVNLVAMAVLDAAVQQKLEAATCVKVDK</sequence>
<comment type="cofactor">
    <cofactor evidence="1">
        <name>Mn(2+)</name>
        <dbReference type="ChEBI" id="CHEBI:29035"/>
    </cofactor>
</comment>
<keyword evidence="10" id="KW-0521">NADP</keyword>
<evidence type="ECO:0000313" key="14">
    <source>
        <dbReference type="Proteomes" id="UP000186549"/>
    </source>
</evidence>
<dbReference type="InterPro" id="IPR002505">
    <property type="entry name" value="PTA_PTB"/>
</dbReference>
<dbReference type="AlphaFoldDB" id="A0A1Q6I139"/>
<dbReference type="InterPro" id="IPR051674">
    <property type="entry name" value="Malate_Decarboxylase"/>
</dbReference>
<dbReference type="Proteomes" id="UP000186549">
    <property type="component" value="Unassembled WGS sequence"/>
</dbReference>
<feature type="active site" description="Proton acceptor" evidence="8">
    <location>
        <position position="94"/>
    </location>
</feature>
<evidence type="ECO:0000256" key="4">
    <source>
        <dbReference type="ARBA" id="ARBA00008756"/>
    </source>
</evidence>
<dbReference type="Gene3D" id="3.40.50.720">
    <property type="entry name" value="NAD(P)-binding Rossmann-like Domain"/>
    <property type="match status" value="1"/>
</dbReference>
<dbReference type="InterPro" id="IPR012302">
    <property type="entry name" value="Malic_NAD-bd"/>
</dbReference>
<dbReference type="SUPFAM" id="SSF53223">
    <property type="entry name" value="Aminoacid dehydrogenase-like, N-terminal domain"/>
    <property type="match status" value="1"/>
</dbReference>
<dbReference type="InterPro" id="IPR015884">
    <property type="entry name" value="Malic_enzyme_CS"/>
</dbReference>
<dbReference type="GO" id="GO:0004470">
    <property type="term" value="F:malic enzyme activity"/>
    <property type="evidence" value="ECO:0007669"/>
    <property type="project" value="InterPro"/>
</dbReference>
<organism evidence="13 14">
    <name type="scientific">Bacteroides uniformis</name>
    <dbReference type="NCBI Taxonomy" id="820"/>
    <lineage>
        <taxon>Bacteria</taxon>
        <taxon>Pseudomonadati</taxon>
        <taxon>Bacteroidota</taxon>
        <taxon>Bacteroidia</taxon>
        <taxon>Bacteroidales</taxon>
        <taxon>Bacteroidaceae</taxon>
        <taxon>Bacteroides</taxon>
    </lineage>
</organism>
<evidence type="ECO:0000313" key="13">
    <source>
        <dbReference type="EMBL" id="OKZ32247.1"/>
    </source>
</evidence>
<comment type="caution">
    <text evidence="13">The sequence shown here is derived from an EMBL/GenBank/DDBJ whole genome shotgun (WGS) entry which is preliminary data.</text>
</comment>
<dbReference type="Gene3D" id="3.40.50.10750">
    <property type="entry name" value="Isocitrate/Isopropylmalate dehydrogenase-like"/>
    <property type="match status" value="1"/>
</dbReference>
<dbReference type="PANTHER" id="PTHR43237">
    <property type="entry name" value="NADP-DEPENDENT MALIC ENZYME"/>
    <property type="match status" value="1"/>
</dbReference>
<dbReference type="FunFam" id="3.40.50.10380:FF:000003">
    <property type="entry name" value="NADP-dependent malic enzyme"/>
    <property type="match status" value="1"/>
</dbReference>
<dbReference type="SMART" id="SM00919">
    <property type="entry name" value="Malic_M"/>
    <property type="match status" value="1"/>
</dbReference>
<dbReference type="InterPro" id="IPR046346">
    <property type="entry name" value="Aminoacid_DH-like_N_sf"/>
</dbReference>
<keyword evidence="5 9" id="KW-0479">Metal-binding</keyword>
<evidence type="ECO:0000256" key="3">
    <source>
        <dbReference type="ARBA" id="ARBA00007686"/>
    </source>
</evidence>
<dbReference type="InterPro" id="IPR012301">
    <property type="entry name" value="Malic_N_dom"/>
</dbReference>
<dbReference type="PIRSF" id="PIRSF036684">
    <property type="entry name" value="ME_PTA"/>
    <property type="match status" value="1"/>
</dbReference>